<dbReference type="KEGG" id="plad:PPGU16_44240"/>
<evidence type="ECO:0000256" key="1">
    <source>
        <dbReference type="SAM" id="MobiDB-lite"/>
    </source>
</evidence>
<name>A0A7I8BRH2_9BURK</name>
<evidence type="ECO:0000313" key="2">
    <source>
        <dbReference type="EMBL" id="BCF91357.1"/>
    </source>
</evidence>
<feature type="region of interest" description="Disordered" evidence="1">
    <location>
        <begin position="82"/>
        <end position="109"/>
    </location>
</feature>
<reference evidence="2 3" key="1">
    <citation type="journal article" date="2020" name="Genes (Basel)">
        <title>Genomic Comparison of Insect Gut Symbionts from Divergent Burkholderia Subclades.</title>
        <authorList>
            <person name="Takeshita K."/>
            <person name="Kikuchi Y."/>
        </authorList>
    </citation>
    <scope>NUCLEOTIDE SEQUENCE [LARGE SCALE GENOMIC DNA]</scope>
    <source>
        <strain evidence="2 3">PGU16</strain>
    </source>
</reference>
<proteinExistence type="predicted"/>
<evidence type="ECO:0000313" key="3">
    <source>
        <dbReference type="Proteomes" id="UP000510888"/>
    </source>
</evidence>
<accession>A0A7I8BRH2</accession>
<organism evidence="2 3">
    <name type="scientific">Paraburkholderia largidicola</name>
    <dbReference type="NCBI Taxonomy" id="3014751"/>
    <lineage>
        <taxon>Bacteria</taxon>
        <taxon>Pseudomonadati</taxon>
        <taxon>Pseudomonadota</taxon>
        <taxon>Betaproteobacteria</taxon>
        <taxon>Burkholderiales</taxon>
        <taxon>Burkholderiaceae</taxon>
        <taxon>Paraburkholderia</taxon>
    </lineage>
</organism>
<dbReference type="RefSeq" id="WP_180725053.1">
    <property type="nucleotide sequence ID" value="NZ_AP023175.1"/>
</dbReference>
<sequence length="109" mass="11592">MRVEMPYHHALGADVDGHLDGTVIGTDTEGSPFCEIARGTSQPGAVPTQLYDRCHADIGLDDVERIHHQTGARIGMSIPPDQVATHAAQTRRPASANGLAGLKPSRDKT</sequence>
<protein>
    <submittedName>
        <fullName evidence="2">Uncharacterized protein</fullName>
    </submittedName>
</protein>
<dbReference type="Proteomes" id="UP000510888">
    <property type="component" value="Chromosome 2"/>
</dbReference>
<dbReference type="AlphaFoldDB" id="A0A7I8BRH2"/>
<keyword evidence="3" id="KW-1185">Reference proteome</keyword>
<gene>
    <name evidence="2" type="ORF">PPGU16_44240</name>
</gene>
<dbReference type="EMBL" id="AP023175">
    <property type="protein sequence ID" value="BCF91357.1"/>
    <property type="molecule type" value="Genomic_DNA"/>
</dbReference>